<dbReference type="EMBL" id="MT631706">
    <property type="protein sequence ID" value="QNO57887.1"/>
    <property type="molecule type" value="Genomic_DNA"/>
</dbReference>
<gene>
    <name evidence="1" type="ORF">DNDHECJJ_00001</name>
</gene>
<sequence>MRRKDLPLMNSFFLKRKFYEVKVVEMWGMWGIYVEGGMRKVWAKDNESNAPEILS</sequence>
<evidence type="ECO:0000313" key="1">
    <source>
        <dbReference type="EMBL" id="QNO57887.1"/>
    </source>
</evidence>
<organism evidence="1">
    <name type="scientific">Candidatus Methanophaga sp. ANME-1 ERB7</name>
    <dbReference type="NCBI Taxonomy" id="2759913"/>
    <lineage>
        <taxon>Archaea</taxon>
        <taxon>Methanobacteriati</taxon>
        <taxon>Methanobacteriota</taxon>
        <taxon>Stenosarchaea group</taxon>
        <taxon>Methanomicrobia</taxon>
        <taxon>Candidatus Methanophagales</taxon>
        <taxon>Candidatus Methanophagaceae</taxon>
        <taxon>Candidatus Methanophaga</taxon>
    </lineage>
</organism>
<dbReference type="AlphaFoldDB" id="A0A7G9ZCA3"/>
<name>A0A7G9ZCA3_9EURY</name>
<proteinExistence type="predicted"/>
<accession>A0A7G9ZCA3</accession>
<protein>
    <submittedName>
        <fullName evidence="1">Uncharacterized protein</fullName>
    </submittedName>
</protein>
<reference evidence="1" key="1">
    <citation type="submission" date="2020-06" db="EMBL/GenBank/DDBJ databases">
        <title>Unique genomic features of the anaerobic methanotrophic archaea.</title>
        <authorList>
            <person name="Chadwick G.L."/>
            <person name="Skennerton C.T."/>
            <person name="Laso-Perez R."/>
            <person name="Leu A.O."/>
            <person name="Speth D.R."/>
            <person name="Yu H."/>
            <person name="Morgan-Lang C."/>
            <person name="Hatzenpichler R."/>
            <person name="Goudeau D."/>
            <person name="Malmstrom R."/>
            <person name="Brazelton W.J."/>
            <person name="Woyke T."/>
            <person name="Hallam S.J."/>
            <person name="Tyson G.W."/>
            <person name="Wegener G."/>
            <person name="Boetius A."/>
            <person name="Orphan V."/>
        </authorList>
    </citation>
    <scope>NUCLEOTIDE SEQUENCE</scope>
</reference>